<keyword evidence="3" id="KW-0805">Transcription regulation</keyword>
<evidence type="ECO:0000256" key="6">
    <source>
        <dbReference type="ARBA" id="ARBA00023163"/>
    </source>
</evidence>
<dbReference type="FunFam" id="1.10.10.10:FF:000456">
    <property type="entry name" value="LysR family transcriptional regulator ArgP"/>
    <property type="match status" value="1"/>
</dbReference>
<protein>
    <recommendedName>
        <fullName evidence="7">HTH-type transcriptional regulator LysG</fullName>
    </recommendedName>
</protein>
<keyword evidence="6" id="KW-0804">Transcription</keyword>
<dbReference type="EMBL" id="JAMZDY010000001">
    <property type="protein sequence ID" value="MCP2369894.1"/>
    <property type="molecule type" value="Genomic_DNA"/>
</dbReference>
<dbReference type="GO" id="GO:0003700">
    <property type="term" value="F:DNA-binding transcription factor activity"/>
    <property type="evidence" value="ECO:0007669"/>
    <property type="project" value="InterPro"/>
</dbReference>
<sequence length="326" mass="34308">MEIPLDLARTLAAVIDEGTFDAAARRLRVTPSAVSQRIKALEQQLGRVLVVRSKPVRATEAGGAVVRLARQVALLEHDTLAEFGLEAGAPDGAGRAQGADGSAASGAARPARPVTLPLAVNADSLATWFLPALARVARRHPVVFDLHRDDQDFTVGLLESGTVMGAVTSQATPVAGCLVRPLGVMRYEAVATPEFAARWGLGGDAADAFEAAPVVEFDRRDDLQRGYLAARGLDADLPPRHFVPASSDFASAVRLGLGWGLLPGFQSSDGLASGGLVRLGGPHVDVPLHWQQWNLRSPLLDAVADALAEEAATALRAPTPARGWKR</sequence>
<evidence type="ECO:0000256" key="1">
    <source>
        <dbReference type="ARBA" id="ARBA00009437"/>
    </source>
</evidence>
<dbReference type="NCBIfam" id="TIGR03298">
    <property type="entry name" value="argP"/>
    <property type="match status" value="1"/>
</dbReference>
<dbReference type="Gene3D" id="1.10.10.10">
    <property type="entry name" value="Winged helix-like DNA-binding domain superfamily/Winged helix DNA-binding domain"/>
    <property type="match status" value="1"/>
</dbReference>
<dbReference type="GO" id="GO:0003677">
    <property type="term" value="F:DNA binding"/>
    <property type="evidence" value="ECO:0007669"/>
    <property type="project" value="UniProtKB-KW"/>
</dbReference>
<evidence type="ECO:0000256" key="5">
    <source>
        <dbReference type="ARBA" id="ARBA00023159"/>
    </source>
</evidence>
<comment type="caution">
    <text evidence="9">The sequence shown here is derived from an EMBL/GenBank/DDBJ whole genome shotgun (WGS) entry which is preliminary data.</text>
</comment>
<reference evidence="9" key="1">
    <citation type="submission" date="2022-06" db="EMBL/GenBank/DDBJ databases">
        <title>Sequencing the genomes of 1000 actinobacteria strains.</title>
        <authorList>
            <person name="Klenk H.-P."/>
        </authorList>
    </citation>
    <scope>NUCLEOTIDE SEQUENCE</scope>
    <source>
        <strain evidence="9">DSM 22016</strain>
    </source>
</reference>
<dbReference type="Pfam" id="PF03466">
    <property type="entry name" value="LysR_substrate"/>
    <property type="match status" value="1"/>
</dbReference>
<gene>
    <name evidence="9" type="ORF">BJ978_000570</name>
</gene>
<name>A0A9X2KAS8_9MICO</name>
<evidence type="ECO:0000313" key="9">
    <source>
        <dbReference type="EMBL" id="MCP2369894.1"/>
    </source>
</evidence>
<evidence type="ECO:0000313" key="10">
    <source>
        <dbReference type="Proteomes" id="UP001139722"/>
    </source>
</evidence>
<dbReference type="SUPFAM" id="SSF46785">
    <property type="entry name" value="Winged helix' DNA-binding domain"/>
    <property type="match status" value="1"/>
</dbReference>
<dbReference type="PANTHER" id="PTHR30579">
    <property type="entry name" value="TRANSCRIPTIONAL REGULATOR"/>
    <property type="match status" value="1"/>
</dbReference>
<dbReference type="SUPFAM" id="SSF53850">
    <property type="entry name" value="Periplasmic binding protein-like II"/>
    <property type="match status" value="1"/>
</dbReference>
<accession>A0A9X2KAS8</accession>
<dbReference type="InterPro" id="IPR000847">
    <property type="entry name" value="LysR_HTH_N"/>
</dbReference>
<dbReference type="InterPro" id="IPR005119">
    <property type="entry name" value="LysR_subst-bd"/>
</dbReference>
<dbReference type="AlphaFoldDB" id="A0A9X2KAS8"/>
<dbReference type="PANTHER" id="PTHR30579:SF2">
    <property type="entry name" value="HTH-TYPE TRANSCRIPTIONAL REGULATOR ARGP"/>
    <property type="match status" value="1"/>
</dbReference>
<dbReference type="NCBIfam" id="NF009888">
    <property type="entry name" value="PRK13348.1"/>
    <property type="match status" value="1"/>
</dbReference>
<keyword evidence="4" id="KW-0238">DNA-binding</keyword>
<dbReference type="InterPro" id="IPR050176">
    <property type="entry name" value="LTTR"/>
</dbReference>
<evidence type="ECO:0000256" key="3">
    <source>
        <dbReference type="ARBA" id="ARBA00023015"/>
    </source>
</evidence>
<dbReference type="Pfam" id="PF00126">
    <property type="entry name" value="HTH_1"/>
    <property type="match status" value="1"/>
</dbReference>
<dbReference type="PRINTS" id="PR00039">
    <property type="entry name" value="HTHLYSR"/>
</dbReference>
<organism evidence="9 10">
    <name type="scientific">Agromyces terreus</name>
    <dbReference type="NCBI Taxonomy" id="424795"/>
    <lineage>
        <taxon>Bacteria</taxon>
        <taxon>Bacillati</taxon>
        <taxon>Actinomycetota</taxon>
        <taxon>Actinomycetes</taxon>
        <taxon>Micrococcales</taxon>
        <taxon>Microbacteriaceae</taxon>
        <taxon>Agromyces</taxon>
    </lineage>
</organism>
<dbReference type="Proteomes" id="UP001139722">
    <property type="component" value="Unassembled WGS sequence"/>
</dbReference>
<dbReference type="InterPro" id="IPR017685">
    <property type="entry name" value="ArgP"/>
</dbReference>
<dbReference type="OrthoDB" id="3252676at2"/>
<dbReference type="RefSeq" id="WP_156999744.1">
    <property type="nucleotide sequence ID" value="NZ_BAAANU010000025.1"/>
</dbReference>
<keyword evidence="10" id="KW-1185">Reference proteome</keyword>
<dbReference type="Gene3D" id="3.40.190.290">
    <property type="match status" value="1"/>
</dbReference>
<keyword evidence="2" id="KW-0678">Repressor</keyword>
<evidence type="ECO:0000259" key="8">
    <source>
        <dbReference type="PROSITE" id="PS50931"/>
    </source>
</evidence>
<comment type="similarity">
    <text evidence="1">Belongs to the LysR transcriptional regulatory family.</text>
</comment>
<dbReference type="PROSITE" id="PS50931">
    <property type="entry name" value="HTH_LYSR"/>
    <property type="match status" value="1"/>
</dbReference>
<feature type="domain" description="HTH lysR-type" evidence="8">
    <location>
        <begin position="3"/>
        <end position="59"/>
    </location>
</feature>
<dbReference type="NCBIfam" id="NF002964">
    <property type="entry name" value="PRK03635.1"/>
    <property type="match status" value="1"/>
</dbReference>
<proteinExistence type="inferred from homology"/>
<dbReference type="InterPro" id="IPR036390">
    <property type="entry name" value="WH_DNA-bd_sf"/>
</dbReference>
<evidence type="ECO:0000256" key="7">
    <source>
        <dbReference type="ARBA" id="ARBA00074218"/>
    </source>
</evidence>
<evidence type="ECO:0000256" key="2">
    <source>
        <dbReference type="ARBA" id="ARBA00022491"/>
    </source>
</evidence>
<evidence type="ECO:0000256" key="4">
    <source>
        <dbReference type="ARBA" id="ARBA00023125"/>
    </source>
</evidence>
<keyword evidence="5" id="KW-0010">Activator</keyword>
<dbReference type="InterPro" id="IPR036388">
    <property type="entry name" value="WH-like_DNA-bd_sf"/>
</dbReference>